<dbReference type="OrthoDB" id="227596at2"/>
<dbReference type="InterPro" id="IPR036890">
    <property type="entry name" value="HATPase_C_sf"/>
</dbReference>
<dbReference type="Pfam" id="PF07730">
    <property type="entry name" value="HisKA_3"/>
    <property type="match status" value="1"/>
</dbReference>
<gene>
    <name evidence="12" type="ORF">SAMN02910314_00692</name>
</gene>
<evidence type="ECO:0000256" key="1">
    <source>
        <dbReference type="ARBA" id="ARBA00000085"/>
    </source>
</evidence>
<feature type="transmembrane region" description="Helical" evidence="9">
    <location>
        <begin position="87"/>
        <end position="119"/>
    </location>
</feature>
<keyword evidence="6 12" id="KW-0418">Kinase</keyword>
<dbReference type="Gene3D" id="3.30.565.10">
    <property type="entry name" value="Histidine kinase-like ATPase, C-terminal domain"/>
    <property type="match status" value="1"/>
</dbReference>
<feature type="domain" description="Histidine kinase/HSP90-like ATPase" evidence="10">
    <location>
        <begin position="270"/>
        <end position="355"/>
    </location>
</feature>
<keyword evidence="3" id="KW-0597">Phosphoprotein</keyword>
<dbReference type="Gene3D" id="1.20.5.1930">
    <property type="match status" value="1"/>
</dbReference>
<evidence type="ECO:0000256" key="4">
    <source>
        <dbReference type="ARBA" id="ARBA00022679"/>
    </source>
</evidence>
<evidence type="ECO:0000256" key="3">
    <source>
        <dbReference type="ARBA" id="ARBA00022553"/>
    </source>
</evidence>
<keyword evidence="4" id="KW-0808">Transferase</keyword>
<keyword evidence="9" id="KW-0812">Transmembrane</keyword>
<keyword evidence="9" id="KW-0472">Membrane</keyword>
<accession>A0A172RXB5</accession>
<dbReference type="CDD" id="cd16917">
    <property type="entry name" value="HATPase_UhpB-NarQ-NarX-like"/>
    <property type="match status" value="1"/>
</dbReference>
<dbReference type="Pfam" id="PF02518">
    <property type="entry name" value="HATPase_c"/>
    <property type="match status" value="1"/>
</dbReference>
<dbReference type="InterPro" id="IPR050482">
    <property type="entry name" value="Sensor_HK_TwoCompSys"/>
</dbReference>
<evidence type="ECO:0000313" key="13">
    <source>
        <dbReference type="Proteomes" id="UP000182975"/>
    </source>
</evidence>
<sequence length="356" mass="38621">MEQLIDKGLIALCCLTAFLTLAIDAFTFGGFLVALAVSALGEVLPRYVRIALAVGYCAAALACPQLIAFLPLIAYDCMRDALWPVRLAWAVPLLAGLRAWSALPWAIVVLMCVVSAVLARRTTSLVVEREHFRVLRDDAREASMKLEARNRDLLEARDLSAQVATLAERGRIAREIHDNVGHLLTRAIMQVEALKVVHEQEPALAGEFDSVAVTLHEAMKTVRSSVHDLRDEATDPRSLMQAALDGCGVRESHLEYDAKALPADVARCFVSIVREASTNTSKHSDATRIDVHVRELSGLFQLVVQDNGTSGEAAAGAGSGMGLQTMDDRVRALGGTLRAGWQQDGGFRVFATVPRQ</sequence>
<dbReference type="GO" id="GO:0000155">
    <property type="term" value="F:phosphorelay sensor kinase activity"/>
    <property type="evidence" value="ECO:0007669"/>
    <property type="project" value="InterPro"/>
</dbReference>
<feature type="domain" description="Signal transduction histidine kinase subgroup 3 dimerisation and phosphoacceptor" evidence="11">
    <location>
        <begin position="168"/>
        <end position="232"/>
    </location>
</feature>
<keyword evidence="8" id="KW-0902">Two-component regulatory system</keyword>
<name>A0A172RXB5_9ACTN</name>
<evidence type="ECO:0000313" key="12">
    <source>
        <dbReference type="EMBL" id="SEO62325.1"/>
    </source>
</evidence>
<evidence type="ECO:0000256" key="9">
    <source>
        <dbReference type="SAM" id="Phobius"/>
    </source>
</evidence>
<evidence type="ECO:0000256" key="6">
    <source>
        <dbReference type="ARBA" id="ARBA00022777"/>
    </source>
</evidence>
<dbReference type="KEGG" id="ddt:AAY81_03120"/>
<keyword evidence="7" id="KW-0067">ATP-binding</keyword>
<dbReference type="GO" id="GO:0046983">
    <property type="term" value="F:protein dimerization activity"/>
    <property type="evidence" value="ECO:0007669"/>
    <property type="project" value="InterPro"/>
</dbReference>
<evidence type="ECO:0000256" key="7">
    <source>
        <dbReference type="ARBA" id="ARBA00022840"/>
    </source>
</evidence>
<proteinExistence type="predicted"/>
<comment type="catalytic activity">
    <reaction evidence="1">
        <text>ATP + protein L-histidine = ADP + protein N-phospho-L-histidine.</text>
        <dbReference type="EC" id="2.7.13.3"/>
    </reaction>
</comment>
<dbReference type="RefSeq" id="WP_066661248.1">
    <property type="nucleotide sequence ID" value="NZ_CP011402.1"/>
</dbReference>
<dbReference type="SUPFAM" id="SSF55874">
    <property type="entry name" value="ATPase domain of HSP90 chaperone/DNA topoisomerase II/histidine kinase"/>
    <property type="match status" value="1"/>
</dbReference>
<dbReference type="PANTHER" id="PTHR24421:SF10">
    <property type="entry name" value="NITRATE_NITRITE SENSOR PROTEIN NARQ"/>
    <property type="match status" value="1"/>
</dbReference>
<dbReference type="EC" id="2.7.13.3" evidence="2"/>
<keyword evidence="9" id="KW-1133">Transmembrane helix</keyword>
<dbReference type="Proteomes" id="UP000182975">
    <property type="component" value="Unassembled WGS sequence"/>
</dbReference>
<evidence type="ECO:0000256" key="5">
    <source>
        <dbReference type="ARBA" id="ARBA00022741"/>
    </source>
</evidence>
<evidence type="ECO:0000256" key="8">
    <source>
        <dbReference type="ARBA" id="ARBA00023012"/>
    </source>
</evidence>
<reference evidence="13" key="1">
    <citation type="submission" date="2016-10" db="EMBL/GenBank/DDBJ databases">
        <authorList>
            <person name="Varghese N."/>
        </authorList>
    </citation>
    <scope>NUCLEOTIDE SEQUENCE [LARGE SCALE GENOMIC DNA]</scope>
    <source>
        <strain evidence="13">DSM 21843</strain>
    </source>
</reference>
<dbReference type="GO" id="GO:0005524">
    <property type="term" value="F:ATP binding"/>
    <property type="evidence" value="ECO:0007669"/>
    <property type="project" value="UniProtKB-KW"/>
</dbReference>
<organism evidence="12 13">
    <name type="scientific">Denitrobacterium detoxificans</name>
    <dbReference type="NCBI Taxonomy" id="79604"/>
    <lineage>
        <taxon>Bacteria</taxon>
        <taxon>Bacillati</taxon>
        <taxon>Actinomycetota</taxon>
        <taxon>Coriobacteriia</taxon>
        <taxon>Eggerthellales</taxon>
        <taxon>Eggerthellaceae</taxon>
        <taxon>Denitrobacterium</taxon>
    </lineage>
</organism>
<keyword evidence="13" id="KW-1185">Reference proteome</keyword>
<dbReference type="PANTHER" id="PTHR24421">
    <property type="entry name" value="NITRATE/NITRITE SENSOR PROTEIN NARX-RELATED"/>
    <property type="match status" value="1"/>
</dbReference>
<evidence type="ECO:0000259" key="11">
    <source>
        <dbReference type="Pfam" id="PF07730"/>
    </source>
</evidence>
<dbReference type="EMBL" id="FOEC01000003">
    <property type="protein sequence ID" value="SEO62325.1"/>
    <property type="molecule type" value="Genomic_DNA"/>
</dbReference>
<feature type="transmembrane region" description="Helical" evidence="9">
    <location>
        <begin position="51"/>
        <end position="75"/>
    </location>
</feature>
<keyword evidence="5" id="KW-0547">Nucleotide-binding</keyword>
<dbReference type="InterPro" id="IPR011712">
    <property type="entry name" value="Sig_transdc_His_kin_sub3_dim/P"/>
</dbReference>
<protein>
    <recommendedName>
        <fullName evidence="2">histidine kinase</fullName>
        <ecNumber evidence="2">2.7.13.3</ecNumber>
    </recommendedName>
</protein>
<dbReference type="InterPro" id="IPR003594">
    <property type="entry name" value="HATPase_dom"/>
</dbReference>
<evidence type="ECO:0000256" key="2">
    <source>
        <dbReference type="ARBA" id="ARBA00012438"/>
    </source>
</evidence>
<dbReference type="AlphaFoldDB" id="A0A172RXB5"/>
<dbReference type="GO" id="GO:0016020">
    <property type="term" value="C:membrane"/>
    <property type="evidence" value="ECO:0007669"/>
    <property type="project" value="InterPro"/>
</dbReference>
<dbReference type="STRING" id="79604.AAY81_03120"/>
<evidence type="ECO:0000259" key="10">
    <source>
        <dbReference type="Pfam" id="PF02518"/>
    </source>
</evidence>